<gene>
    <name evidence="13" type="ORF">AUR64_01240</name>
</gene>
<evidence type="ECO:0000256" key="1">
    <source>
        <dbReference type="ARBA" id="ARBA00022475"/>
    </source>
</evidence>
<keyword evidence="14" id="KW-1185">Reference proteome</keyword>
<comment type="caution">
    <text evidence="13">The sequence shown here is derived from an EMBL/GenBank/DDBJ whole genome shotgun (WGS) entry which is preliminary data.</text>
</comment>
<keyword evidence="1" id="KW-1003">Cell membrane</keyword>
<reference evidence="13 14" key="1">
    <citation type="submission" date="2015-12" db="EMBL/GenBank/DDBJ databases">
        <title>Haloprofundus marisrubri gen. nov., sp. nov., an extremely halophilic archaeon isolated from the Discovery deep brine-seawater interface in the Red Sea.</title>
        <authorList>
            <person name="Zhang G."/>
            <person name="Stingl U."/>
            <person name="Rashid M."/>
        </authorList>
    </citation>
    <scope>NUCLEOTIDE SEQUENCE [LARGE SCALE GENOMIC DNA]</scope>
    <source>
        <strain evidence="13 14">SB9</strain>
    </source>
</reference>
<dbReference type="PANTHER" id="PTHR43221:SF2">
    <property type="entry name" value="PROTEASE HTPX HOMOLOG"/>
    <property type="match status" value="1"/>
</dbReference>
<evidence type="ECO:0000313" key="14">
    <source>
        <dbReference type="Proteomes" id="UP000054387"/>
    </source>
</evidence>
<dbReference type="PANTHER" id="PTHR43221">
    <property type="entry name" value="PROTEASE HTPX"/>
    <property type="match status" value="1"/>
</dbReference>
<keyword evidence="2 10" id="KW-0645">Protease</keyword>
<feature type="transmembrane region" description="Helical" evidence="11">
    <location>
        <begin position="12"/>
        <end position="31"/>
    </location>
</feature>
<dbReference type="InterPro" id="IPR001915">
    <property type="entry name" value="Peptidase_M48"/>
</dbReference>
<evidence type="ECO:0000256" key="3">
    <source>
        <dbReference type="ARBA" id="ARBA00022692"/>
    </source>
</evidence>
<dbReference type="Proteomes" id="UP000054387">
    <property type="component" value="Unassembled WGS sequence"/>
</dbReference>
<dbReference type="GO" id="GO:0046872">
    <property type="term" value="F:metal ion binding"/>
    <property type="evidence" value="ECO:0007669"/>
    <property type="project" value="UniProtKB-KW"/>
</dbReference>
<evidence type="ECO:0000256" key="4">
    <source>
        <dbReference type="ARBA" id="ARBA00022723"/>
    </source>
</evidence>
<dbReference type="InterPro" id="IPR050083">
    <property type="entry name" value="HtpX_protease"/>
</dbReference>
<organism evidence="13 14">
    <name type="scientific">Haloprofundus marisrubri</name>
    <dbReference type="NCBI Taxonomy" id="1514971"/>
    <lineage>
        <taxon>Archaea</taxon>
        <taxon>Methanobacteriati</taxon>
        <taxon>Methanobacteriota</taxon>
        <taxon>Stenosarchaea group</taxon>
        <taxon>Halobacteria</taxon>
        <taxon>Halobacteriales</taxon>
        <taxon>Haloferacaceae</taxon>
        <taxon>Haloprofundus</taxon>
    </lineage>
</organism>
<keyword evidence="5 10" id="KW-0378">Hydrolase</keyword>
<keyword evidence="8 10" id="KW-0482">Metalloprotease</keyword>
<comment type="cofactor">
    <cofactor evidence="10">
        <name>Zn(2+)</name>
        <dbReference type="ChEBI" id="CHEBI:29105"/>
    </cofactor>
    <text evidence="10">Binds 1 zinc ion per subunit.</text>
</comment>
<dbReference type="GO" id="GO:0004222">
    <property type="term" value="F:metalloendopeptidase activity"/>
    <property type="evidence" value="ECO:0007669"/>
    <property type="project" value="InterPro"/>
</dbReference>
<evidence type="ECO:0000256" key="7">
    <source>
        <dbReference type="ARBA" id="ARBA00022989"/>
    </source>
</evidence>
<evidence type="ECO:0000256" key="9">
    <source>
        <dbReference type="ARBA" id="ARBA00023136"/>
    </source>
</evidence>
<evidence type="ECO:0000256" key="6">
    <source>
        <dbReference type="ARBA" id="ARBA00022833"/>
    </source>
</evidence>
<dbReference type="Gene3D" id="3.30.2010.10">
    <property type="entry name" value="Metalloproteases ('zincins'), catalytic domain"/>
    <property type="match status" value="1"/>
</dbReference>
<keyword evidence="3 11" id="KW-0812">Transmembrane</keyword>
<evidence type="ECO:0000313" key="13">
    <source>
        <dbReference type="EMBL" id="KTG07888.1"/>
    </source>
</evidence>
<feature type="transmembrane region" description="Helical" evidence="11">
    <location>
        <begin position="37"/>
        <end position="55"/>
    </location>
</feature>
<dbReference type="RefSeq" id="WP_058583316.1">
    <property type="nucleotide sequence ID" value="NZ_LOPU01000037.1"/>
</dbReference>
<keyword evidence="7 11" id="KW-1133">Transmembrane helix</keyword>
<sequence>MSRDWSLGARLLVALGFVTAGYLLLVAPLFVFLPLRIAAIATLVLAFVPLLLILFGHRLALDAVDATYVDPDDYPTLFSSLHRLSQQAGVSTPRLAVVASDDPNAFTAGSGDSAVVCVTTGLLRTLDDEELDAVFAHELAHLQNADATVMTLVAFPVTVAATLFLSAEWAFDPRRSELRGFVVGLVGLLVSLLLLLVSYPPVLVIANAREYAADRGAVTITGKPAALASALRTLDEVDEKPERDMRSLGPVSAFCIVSPSWGLLQFPGLHPPTEQRIERLRTLEREAETD</sequence>
<dbReference type="CDD" id="cd07327">
    <property type="entry name" value="M48B_HtpX_like"/>
    <property type="match status" value="1"/>
</dbReference>
<dbReference type="GO" id="GO:0006508">
    <property type="term" value="P:proteolysis"/>
    <property type="evidence" value="ECO:0007669"/>
    <property type="project" value="UniProtKB-KW"/>
</dbReference>
<protein>
    <recommendedName>
        <fullName evidence="12">Peptidase M48 domain-containing protein</fullName>
    </recommendedName>
</protein>
<dbReference type="OrthoDB" id="28389at2157"/>
<feature type="transmembrane region" description="Helical" evidence="11">
    <location>
        <begin position="178"/>
        <end position="199"/>
    </location>
</feature>
<evidence type="ECO:0000256" key="8">
    <source>
        <dbReference type="ARBA" id="ARBA00023049"/>
    </source>
</evidence>
<evidence type="ECO:0000259" key="12">
    <source>
        <dbReference type="Pfam" id="PF01435"/>
    </source>
</evidence>
<name>A0A0W1R4V4_9EURY</name>
<keyword evidence="9 11" id="KW-0472">Membrane</keyword>
<dbReference type="AlphaFoldDB" id="A0A0W1R4V4"/>
<comment type="similarity">
    <text evidence="10">Belongs to the peptidase M48 family.</text>
</comment>
<proteinExistence type="inferred from homology"/>
<feature type="domain" description="Peptidase M48" evidence="12">
    <location>
        <begin position="78"/>
        <end position="283"/>
    </location>
</feature>
<evidence type="ECO:0000256" key="10">
    <source>
        <dbReference type="RuleBase" id="RU003983"/>
    </source>
</evidence>
<accession>A0A0W1R4V4</accession>
<dbReference type="EMBL" id="LOPU01000037">
    <property type="protein sequence ID" value="KTG07888.1"/>
    <property type="molecule type" value="Genomic_DNA"/>
</dbReference>
<dbReference type="STRING" id="1514971.AUR64_01240"/>
<evidence type="ECO:0000256" key="11">
    <source>
        <dbReference type="SAM" id="Phobius"/>
    </source>
</evidence>
<keyword evidence="6 10" id="KW-0862">Zinc</keyword>
<feature type="transmembrane region" description="Helical" evidence="11">
    <location>
        <begin position="147"/>
        <end position="166"/>
    </location>
</feature>
<keyword evidence="4" id="KW-0479">Metal-binding</keyword>
<evidence type="ECO:0000256" key="5">
    <source>
        <dbReference type="ARBA" id="ARBA00022801"/>
    </source>
</evidence>
<dbReference type="Pfam" id="PF01435">
    <property type="entry name" value="Peptidase_M48"/>
    <property type="match status" value="1"/>
</dbReference>
<evidence type="ECO:0000256" key="2">
    <source>
        <dbReference type="ARBA" id="ARBA00022670"/>
    </source>
</evidence>